<dbReference type="InterPro" id="IPR036995">
    <property type="entry name" value="MPG_sf"/>
</dbReference>
<keyword evidence="3 5" id="KW-0378">Hydrolase</keyword>
<comment type="caution">
    <text evidence="6">The sequence shown here is derived from an EMBL/GenBank/DDBJ whole genome shotgun (WGS) entry which is preliminary data.</text>
</comment>
<dbReference type="InterPro" id="IPR011034">
    <property type="entry name" value="Formyl_transferase-like_C_sf"/>
</dbReference>
<dbReference type="GO" id="GO:0006284">
    <property type="term" value="P:base-excision repair"/>
    <property type="evidence" value="ECO:0007669"/>
    <property type="project" value="InterPro"/>
</dbReference>
<keyword evidence="7" id="KW-1185">Reference proteome</keyword>
<dbReference type="EC" id="3.2.2.-" evidence="5"/>
<reference evidence="6 7" key="1">
    <citation type="submission" date="2019-04" db="EMBL/GenBank/DDBJ databases">
        <title>Genome sequencing of Clostridium botulinum Groups I-IV and Clostridium butyricum.</title>
        <authorList>
            <person name="Brunt J."/>
            <person name="Van Vliet A.H.M."/>
            <person name="Stringer S.C."/>
            <person name="Carter A.T."/>
            <person name="Peck M.W."/>
        </authorList>
    </citation>
    <scope>NUCLEOTIDE SEQUENCE [LARGE SCALE GENOMIC DNA]</scope>
    <source>
        <strain evidence="6 7">IFR 18/094</strain>
    </source>
</reference>
<dbReference type="Gene3D" id="3.10.300.10">
    <property type="entry name" value="Methylpurine-DNA glycosylase (MPG)"/>
    <property type="match status" value="1"/>
</dbReference>
<proteinExistence type="inferred from homology"/>
<evidence type="ECO:0000256" key="5">
    <source>
        <dbReference type="HAMAP-Rule" id="MF_00527"/>
    </source>
</evidence>
<evidence type="ECO:0000313" key="6">
    <source>
        <dbReference type="EMBL" id="NEZ46852.1"/>
    </source>
</evidence>
<sequence>MKLTKEFYSRDAREVARELLGKVIVHKVDGVTLKGKIVETEAYIGAIDKASHAFGGKRTERLEPLYGEPGITYVYFIYGKYFCFNVITGKKEVPEGVLIRAVEPLEGIEKMSKLRFNKPLKDLTKMQKKNLTSGPSKFCMAFNIDKHNNMENLCEDKLYIEQYNDEEQFTIVEAKRVGIDYAEEAKDFLWRYYIDESQWVSLRKK</sequence>
<dbReference type="GO" id="GO:0003905">
    <property type="term" value="F:alkylbase DNA N-glycosylase activity"/>
    <property type="evidence" value="ECO:0007669"/>
    <property type="project" value="InterPro"/>
</dbReference>
<dbReference type="EMBL" id="SXDP01000004">
    <property type="protein sequence ID" value="NEZ46852.1"/>
    <property type="molecule type" value="Genomic_DNA"/>
</dbReference>
<dbReference type="PANTHER" id="PTHR10429:SF0">
    <property type="entry name" value="DNA-3-METHYLADENINE GLYCOSYLASE"/>
    <property type="match status" value="1"/>
</dbReference>
<dbReference type="SUPFAM" id="SSF50486">
    <property type="entry name" value="FMT C-terminal domain-like"/>
    <property type="match status" value="1"/>
</dbReference>
<evidence type="ECO:0000256" key="3">
    <source>
        <dbReference type="ARBA" id="ARBA00022801"/>
    </source>
</evidence>
<evidence type="ECO:0000256" key="1">
    <source>
        <dbReference type="ARBA" id="ARBA00009232"/>
    </source>
</evidence>
<dbReference type="NCBIfam" id="TIGR00567">
    <property type="entry name" value="3mg"/>
    <property type="match status" value="1"/>
</dbReference>
<evidence type="ECO:0000256" key="2">
    <source>
        <dbReference type="ARBA" id="ARBA00022763"/>
    </source>
</evidence>
<dbReference type="CDD" id="cd00540">
    <property type="entry name" value="AAG"/>
    <property type="match status" value="1"/>
</dbReference>
<dbReference type="RefSeq" id="WP_163249037.1">
    <property type="nucleotide sequence ID" value="NZ_SXDP01000004.1"/>
</dbReference>
<gene>
    <name evidence="6" type="ORF">FDF74_06445</name>
</gene>
<dbReference type="Pfam" id="PF02245">
    <property type="entry name" value="Pur_DNA_glyco"/>
    <property type="match status" value="1"/>
</dbReference>
<dbReference type="FunFam" id="3.10.300.10:FF:000001">
    <property type="entry name" value="Putative 3-methyladenine DNA glycosylase"/>
    <property type="match status" value="1"/>
</dbReference>
<keyword evidence="2 5" id="KW-0227">DNA damage</keyword>
<organism evidence="6 7">
    <name type="scientific">Clostridium niameyense</name>
    <dbReference type="NCBI Taxonomy" id="1622073"/>
    <lineage>
        <taxon>Bacteria</taxon>
        <taxon>Bacillati</taxon>
        <taxon>Bacillota</taxon>
        <taxon>Clostridia</taxon>
        <taxon>Eubacteriales</taxon>
        <taxon>Clostridiaceae</taxon>
        <taxon>Clostridium</taxon>
    </lineage>
</organism>
<dbReference type="HAMAP" id="MF_00527">
    <property type="entry name" value="3MGH"/>
    <property type="match status" value="1"/>
</dbReference>
<dbReference type="InterPro" id="IPR003180">
    <property type="entry name" value="MPG"/>
</dbReference>
<accession>A0A6M0R9C7</accession>
<evidence type="ECO:0000313" key="7">
    <source>
        <dbReference type="Proteomes" id="UP000473885"/>
    </source>
</evidence>
<dbReference type="GO" id="GO:0003677">
    <property type="term" value="F:DNA binding"/>
    <property type="evidence" value="ECO:0007669"/>
    <property type="project" value="InterPro"/>
</dbReference>
<protein>
    <recommendedName>
        <fullName evidence="5">Putative 3-methyladenine DNA glycosylase</fullName>
        <ecNumber evidence="5">3.2.2.-</ecNumber>
    </recommendedName>
</protein>
<evidence type="ECO:0000256" key="4">
    <source>
        <dbReference type="ARBA" id="ARBA00023204"/>
    </source>
</evidence>
<dbReference type="NCBIfam" id="NF002001">
    <property type="entry name" value="PRK00802.1-1"/>
    <property type="match status" value="1"/>
</dbReference>
<dbReference type="Proteomes" id="UP000473885">
    <property type="component" value="Unassembled WGS sequence"/>
</dbReference>
<comment type="similarity">
    <text evidence="1 5">Belongs to the DNA glycosylase MPG family.</text>
</comment>
<dbReference type="PANTHER" id="PTHR10429">
    <property type="entry name" value="DNA-3-METHYLADENINE GLYCOSYLASE"/>
    <property type="match status" value="1"/>
</dbReference>
<name>A0A6M0R9C7_9CLOT</name>
<keyword evidence="4 5" id="KW-0234">DNA repair</keyword>
<dbReference type="AlphaFoldDB" id="A0A6M0R9C7"/>
<keyword evidence="6" id="KW-0326">Glycosidase</keyword>